<dbReference type="AlphaFoldDB" id="A0A4Z0GLD3"/>
<evidence type="ECO:0000256" key="1">
    <source>
        <dbReference type="SAM" id="Phobius"/>
    </source>
</evidence>
<dbReference type="OrthoDB" id="5198189at2"/>
<evidence type="ECO:0000313" key="2">
    <source>
        <dbReference type="EMBL" id="TGA96947.1"/>
    </source>
</evidence>
<name>A0A4Z0GLD3_9BACL</name>
<dbReference type="InterPro" id="IPR009825">
    <property type="entry name" value="ECF_substrate-spec-like"/>
</dbReference>
<organism evidence="2 3">
    <name type="scientific">Sporolactobacillus shoreae</name>
    <dbReference type="NCBI Taxonomy" id="1465501"/>
    <lineage>
        <taxon>Bacteria</taxon>
        <taxon>Bacillati</taxon>
        <taxon>Bacillota</taxon>
        <taxon>Bacilli</taxon>
        <taxon>Bacillales</taxon>
        <taxon>Sporolactobacillaceae</taxon>
        <taxon>Sporolactobacillus</taxon>
    </lineage>
</organism>
<proteinExistence type="predicted"/>
<feature type="transmembrane region" description="Helical" evidence="1">
    <location>
        <begin position="65"/>
        <end position="86"/>
    </location>
</feature>
<dbReference type="EMBL" id="SRJD01000018">
    <property type="protein sequence ID" value="TGA96947.1"/>
    <property type="molecule type" value="Genomic_DNA"/>
</dbReference>
<keyword evidence="1" id="KW-1133">Transmembrane helix</keyword>
<dbReference type="RefSeq" id="WP_135349401.1">
    <property type="nucleotide sequence ID" value="NZ_SRJD01000018.1"/>
</dbReference>
<keyword evidence="3" id="KW-1185">Reference proteome</keyword>
<feature type="transmembrane region" description="Helical" evidence="1">
    <location>
        <begin position="135"/>
        <end position="155"/>
    </location>
</feature>
<gene>
    <name evidence="2" type="ORF">E4665_13900</name>
</gene>
<protein>
    <submittedName>
        <fullName evidence="2">ECF transporter S component</fullName>
    </submittedName>
</protein>
<sequence length="167" mass="18562">MLTVHKMTLLALLTAAAVAGRLAIHGMNIQPATLIIILTGWFFGWKMGAAEGMLTALASDLFLGLGYWTLFHLAAWGMIGLLSALIPHRRWLYYLWLFISGFLFGIIMAFSYFVFTENPLTVVGLWISGLPFDLYHAAGNLIFGLVSPLLFKVFANEANKLRKHTAQ</sequence>
<dbReference type="Proteomes" id="UP000298347">
    <property type="component" value="Unassembled WGS sequence"/>
</dbReference>
<keyword evidence="1" id="KW-0812">Transmembrane</keyword>
<evidence type="ECO:0000313" key="3">
    <source>
        <dbReference type="Proteomes" id="UP000298347"/>
    </source>
</evidence>
<comment type="caution">
    <text evidence="2">The sequence shown here is derived from an EMBL/GenBank/DDBJ whole genome shotgun (WGS) entry which is preliminary data.</text>
</comment>
<reference evidence="2 3" key="1">
    <citation type="journal article" date="2015" name="Int. J. Syst. Evol. Microbiol.">
        <title>Sporolactobacillus shoreae sp. nov. and Sporolactobacillus spathodeae sp. nov., two spore-forming lactic acid bacteria isolated from tree barks in Thailand.</title>
        <authorList>
            <person name="Thamacharoensuk T."/>
            <person name="Kitahara M."/>
            <person name="Ohkuma M."/>
            <person name="Thongchul N."/>
            <person name="Tanasupawat S."/>
        </authorList>
    </citation>
    <scope>NUCLEOTIDE SEQUENCE [LARGE SCALE GENOMIC DNA]</scope>
    <source>
        <strain evidence="2 3">BK92</strain>
    </source>
</reference>
<dbReference type="Gene3D" id="1.10.1760.20">
    <property type="match status" value="1"/>
</dbReference>
<feature type="transmembrane region" description="Helical" evidence="1">
    <location>
        <begin position="93"/>
        <end position="115"/>
    </location>
</feature>
<dbReference type="Pfam" id="PF07155">
    <property type="entry name" value="ECF-ribofla_trS"/>
    <property type="match status" value="1"/>
</dbReference>
<accession>A0A4Z0GLD3</accession>
<keyword evidence="1" id="KW-0472">Membrane</keyword>